<dbReference type="AlphaFoldDB" id="M2UFH9"/>
<name>M2UFH9_COCH5</name>
<dbReference type="Gene3D" id="2.70.50.70">
    <property type="match status" value="1"/>
</dbReference>
<dbReference type="HOGENOM" id="CLU_032571_1_0_1"/>
<dbReference type="EMBL" id="KB445584">
    <property type="protein sequence ID" value="EMD86748.1"/>
    <property type="molecule type" value="Genomic_DNA"/>
</dbReference>
<feature type="chain" id="PRO_5004027557" description="Lytic polysaccharide monooxygenase" evidence="1">
    <location>
        <begin position="22"/>
        <end position="376"/>
    </location>
</feature>
<keyword evidence="1" id="KW-0732">Signal</keyword>
<evidence type="ECO:0000313" key="3">
    <source>
        <dbReference type="Proteomes" id="UP000016936"/>
    </source>
</evidence>
<gene>
    <name evidence="2" type="ORF">COCHEDRAFT_1115227</name>
</gene>
<dbReference type="OMA" id="NEVVCIG"/>
<accession>M2UFH9</accession>
<reference evidence="2 3" key="1">
    <citation type="journal article" date="2012" name="PLoS Pathog.">
        <title>Diverse lifestyles and strategies of plant pathogenesis encoded in the genomes of eighteen Dothideomycetes fungi.</title>
        <authorList>
            <person name="Ohm R.A."/>
            <person name="Feau N."/>
            <person name="Henrissat B."/>
            <person name="Schoch C.L."/>
            <person name="Horwitz B.A."/>
            <person name="Barry K.W."/>
            <person name="Condon B.J."/>
            <person name="Copeland A.C."/>
            <person name="Dhillon B."/>
            <person name="Glaser F."/>
            <person name="Hesse C.N."/>
            <person name="Kosti I."/>
            <person name="LaButti K."/>
            <person name="Lindquist E.A."/>
            <person name="Lucas S."/>
            <person name="Salamov A.A."/>
            <person name="Bradshaw R.E."/>
            <person name="Ciuffetti L."/>
            <person name="Hamelin R.C."/>
            <person name="Kema G.H.J."/>
            <person name="Lawrence C."/>
            <person name="Scott J.A."/>
            <person name="Spatafora J.W."/>
            <person name="Turgeon B.G."/>
            <person name="de Wit P.J.G.M."/>
            <person name="Zhong S."/>
            <person name="Goodwin S.B."/>
            <person name="Grigoriev I.V."/>
        </authorList>
    </citation>
    <scope>NUCLEOTIDE SEQUENCE [LARGE SCALE GENOMIC DNA]</scope>
    <source>
        <strain evidence="3">C5 / ATCC 48332 / race O</strain>
    </source>
</reference>
<evidence type="ECO:0000256" key="1">
    <source>
        <dbReference type="SAM" id="SignalP"/>
    </source>
</evidence>
<dbReference type="OrthoDB" id="2342176at2759"/>
<sequence length="376" mass="39021">MRLTQVASLGIACRIFASTLAHVKLVSPVPYGISTLNNAPLDGTGSDFPCKLRPGVYDVTQMNSWTAGEAQKIRFVGSAVHGGGSCQFSLSEDLQPTKDSQWKVIHSVVGGCPATAEGNLLGGPASPIPDTFEVVLPKELPSGTYTFAWTWFNKKGNREIYMNCAPISVRGGGTDPGFLASLPDMFVANLPSSACSTIENFDFAFPDPGSAVQTGSQARPTTGLLGSGCASMTAFGGELQTPRPADALSNNSPSQASALTVLHEQPTYSASETASLNWFSRAPVKALAAGGMPASEAKAFVAQATQALASQGSTPPTDVPESLPAASQTCIPCSPANEVVCIGSYHYGLCDHGCARSQLLAPGTVCADGQILKRML</sequence>
<dbReference type="Proteomes" id="UP000016936">
    <property type="component" value="Unassembled WGS sequence"/>
</dbReference>
<feature type="signal peptide" evidence="1">
    <location>
        <begin position="1"/>
        <end position="21"/>
    </location>
</feature>
<proteinExistence type="predicted"/>
<evidence type="ECO:0008006" key="4">
    <source>
        <dbReference type="Google" id="ProtNLM"/>
    </source>
</evidence>
<dbReference type="PANTHER" id="PTHR36182:SF2">
    <property type="entry name" value="LYTIC POLYSACCHARIDE MONOOXYGENASE"/>
    <property type="match status" value="1"/>
</dbReference>
<keyword evidence="3" id="KW-1185">Reference proteome</keyword>
<dbReference type="STRING" id="701091.M2UFH9"/>
<dbReference type="PANTHER" id="PTHR36182">
    <property type="entry name" value="PROTEIN, PUTATIVE (AFU_ORTHOLOGUE AFUA_6G10930)-RELATED"/>
    <property type="match status" value="1"/>
</dbReference>
<protein>
    <recommendedName>
        <fullName evidence="4">Lytic polysaccharide monooxygenase</fullName>
    </recommendedName>
</protein>
<evidence type="ECO:0000313" key="2">
    <source>
        <dbReference type="EMBL" id="EMD86748.1"/>
    </source>
</evidence>
<dbReference type="eggNOG" id="ENOG502S005">
    <property type="taxonomic scope" value="Eukaryota"/>
</dbReference>
<reference evidence="3" key="2">
    <citation type="journal article" date="2013" name="PLoS Genet.">
        <title>Comparative genome structure, secondary metabolite, and effector coding capacity across Cochliobolus pathogens.</title>
        <authorList>
            <person name="Condon B.J."/>
            <person name="Leng Y."/>
            <person name="Wu D."/>
            <person name="Bushley K.E."/>
            <person name="Ohm R.A."/>
            <person name="Otillar R."/>
            <person name="Martin J."/>
            <person name="Schackwitz W."/>
            <person name="Grimwood J."/>
            <person name="MohdZainudin N."/>
            <person name="Xue C."/>
            <person name="Wang R."/>
            <person name="Manning V.A."/>
            <person name="Dhillon B."/>
            <person name="Tu Z.J."/>
            <person name="Steffenson B.J."/>
            <person name="Salamov A."/>
            <person name="Sun H."/>
            <person name="Lowry S."/>
            <person name="LaButti K."/>
            <person name="Han J."/>
            <person name="Copeland A."/>
            <person name="Lindquist E."/>
            <person name="Barry K."/>
            <person name="Schmutz J."/>
            <person name="Baker S.E."/>
            <person name="Ciuffetti L.M."/>
            <person name="Grigoriev I.V."/>
            <person name="Zhong S."/>
            <person name="Turgeon B.G."/>
        </authorList>
    </citation>
    <scope>NUCLEOTIDE SEQUENCE [LARGE SCALE GENOMIC DNA]</scope>
    <source>
        <strain evidence="3">C5 / ATCC 48332 / race O</strain>
    </source>
</reference>
<organism evidence="2 3">
    <name type="scientific">Cochliobolus heterostrophus (strain C5 / ATCC 48332 / race O)</name>
    <name type="common">Southern corn leaf blight fungus</name>
    <name type="synonym">Bipolaris maydis</name>
    <dbReference type="NCBI Taxonomy" id="701091"/>
    <lineage>
        <taxon>Eukaryota</taxon>
        <taxon>Fungi</taxon>
        <taxon>Dikarya</taxon>
        <taxon>Ascomycota</taxon>
        <taxon>Pezizomycotina</taxon>
        <taxon>Dothideomycetes</taxon>
        <taxon>Pleosporomycetidae</taxon>
        <taxon>Pleosporales</taxon>
        <taxon>Pleosporineae</taxon>
        <taxon>Pleosporaceae</taxon>
        <taxon>Bipolaris</taxon>
    </lineage>
</organism>